<dbReference type="InterPro" id="IPR000531">
    <property type="entry name" value="Beta-barrel_TonB"/>
</dbReference>
<evidence type="ECO:0000256" key="2">
    <source>
        <dbReference type="ARBA" id="ARBA00022448"/>
    </source>
</evidence>
<keyword evidence="16" id="KW-1185">Reference proteome</keyword>
<feature type="domain" description="TonB-dependent receptor-like beta-barrel" evidence="13">
    <location>
        <begin position="253"/>
        <end position="701"/>
    </location>
</feature>
<accession>A0A5A7NDH5</accession>
<evidence type="ECO:0000256" key="6">
    <source>
        <dbReference type="ARBA" id="ARBA00023004"/>
    </source>
</evidence>
<dbReference type="InterPro" id="IPR012910">
    <property type="entry name" value="Plug_dom"/>
</dbReference>
<evidence type="ECO:0000256" key="10">
    <source>
        <dbReference type="ARBA" id="ARBA00023237"/>
    </source>
</evidence>
<keyword evidence="15" id="KW-0675">Receptor</keyword>
<evidence type="ECO:0000256" key="4">
    <source>
        <dbReference type="ARBA" id="ARBA00022496"/>
    </source>
</evidence>
<keyword evidence="5 11" id="KW-0812">Transmembrane</keyword>
<feature type="domain" description="TonB-dependent receptor plug" evidence="14">
    <location>
        <begin position="47"/>
        <end position="151"/>
    </location>
</feature>
<dbReference type="AlphaFoldDB" id="A0A5A7NDH5"/>
<evidence type="ECO:0000313" key="16">
    <source>
        <dbReference type="Proteomes" id="UP000324996"/>
    </source>
</evidence>
<dbReference type="GO" id="GO:0006826">
    <property type="term" value="P:iron ion transport"/>
    <property type="evidence" value="ECO:0007669"/>
    <property type="project" value="UniProtKB-KW"/>
</dbReference>
<name>A0A5A7NDH5_9PROT</name>
<dbReference type="GO" id="GO:0009279">
    <property type="term" value="C:cell outer membrane"/>
    <property type="evidence" value="ECO:0007669"/>
    <property type="project" value="UniProtKB-SubCell"/>
</dbReference>
<protein>
    <submittedName>
        <fullName evidence="15">TonB-dependent receptor</fullName>
    </submittedName>
</protein>
<comment type="subcellular location">
    <subcellularLocation>
        <location evidence="1 11">Cell outer membrane</location>
        <topology evidence="1 11">Multi-pass membrane protein</topology>
    </subcellularLocation>
</comment>
<evidence type="ECO:0000256" key="5">
    <source>
        <dbReference type="ARBA" id="ARBA00022692"/>
    </source>
</evidence>
<dbReference type="CDD" id="cd01347">
    <property type="entry name" value="ligand_gated_channel"/>
    <property type="match status" value="1"/>
</dbReference>
<evidence type="ECO:0000256" key="1">
    <source>
        <dbReference type="ARBA" id="ARBA00004571"/>
    </source>
</evidence>
<dbReference type="Proteomes" id="UP000324996">
    <property type="component" value="Unassembled WGS sequence"/>
</dbReference>
<dbReference type="Pfam" id="PF00593">
    <property type="entry name" value="TonB_dep_Rec_b-barrel"/>
    <property type="match status" value="1"/>
</dbReference>
<evidence type="ECO:0000313" key="15">
    <source>
        <dbReference type="EMBL" id="GER05129.1"/>
    </source>
</evidence>
<keyword evidence="6" id="KW-0408">Iron</keyword>
<evidence type="ECO:0000259" key="14">
    <source>
        <dbReference type="Pfam" id="PF07715"/>
    </source>
</evidence>
<evidence type="ECO:0000259" key="13">
    <source>
        <dbReference type="Pfam" id="PF00593"/>
    </source>
</evidence>
<sequence length="732" mass="80325">MVPFLVVSAQLSAQEQGGAETQDAAPERILQLEEIVVTSRKRVESYQDVPIAVTAFTAGKIERAGIETPQDFINLTSNVNLIQTQNQGAAFVVVRGIGQARNSEPSVAVVVDGVLQSNPEMFNTELFDLERIEVLKGPQGALYGRNAIGGAIIIETKEPSIDYEGQVEVGVDNGFGYQTKGSFSGPITDSLGFRISGSYKDTDGVIPNTFLDEEAQPFEDLSLRARLLYEPSEKLKVDVIGNIIKTDARAFTFAITPDVNNVLPVRVNNPGVNERDSYNASVRAEYDAGFATLTSVTAWNKTDELATGDAFDFLPIEDSFLAGQLGFPIDLNQTALFKTDSLSQEFRLTSESGEKLSWVVGTYMIQTDRLASLSTRFDTGNGIDPEKINPSTNPLNLPTSFLADKQDNFAYAFFGDLVYELSPSVQLQASVRYDNDRRRITTLTPDEPFCFPDGATPTPCLPGNSAFEGQERQTRFDSIQPKFTARYQPSDTVSLYASWGKGFRSGGFNQSGVGAVAADLGIAGVDDIFEASTARTSEVGMKAQLFNNRVNVSAAAYHTDMKGELFFVFIAQNSTQNLGTIDKVDHNGFEIEADALLIEGLRLNASLGFNDSEIKDFVDPSAIGNESPLNTRLTTNLGLEYTYPLGILDDAYLILRADHIRFGKTWWEPFNTTVRNPVNLVNLRATIENDDWSLTAWAKNVGDKDYNAEFSPGGFTFRAQPRTWGVDLTRRL</sequence>
<dbReference type="PANTHER" id="PTHR32552:SF81">
    <property type="entry name" value="TONB-DEPENDENT OUTER MEMBRANE RECEPTOR"/>
    <property type="match status" value="1"/>
</dbReference>
<dbReference type="EMBL" id="BKCN01000018">
    <property type="protein sequence ID" value="GER05129.1"/>
    <property type="molecule type" value="Genomic_DNA"/>
</dbReference>
<dbReference type="PROSITE" id="PS52016">
    <property type="entry name" value="TONB_DEPENDENT_REC_3"/>
    <property type="match status" value="1"/>
</dbReference>
<dbReference type="SUPFAM" id="SSF56935">
    <property type="entry name" value="Porins"/>
    <property type="match status" value="1"/>
</dbReference>
<evidence type="ECO:0000256" key="12">
    <source>
        <dbReference type="RuleBase" id="RU003357"/>
    </source>
</evidence>
<comment type="similarity">
    <text evidence="11 12">Belongs to the TonB-dependent receptor family.</text>
</comment>
<dbReference type="Gene3D" id="2.40.170.20">
    <property type="entry name" value="TonB-dependent receptor, beta-barrel domain"/>
    <property type="match status" value="1"/>
</dbReference>
<reference evidence="15 16" key="1">
    <citation type="submission" date="2019-09" db="EMBL/GenBank/DDBJ databases">
        <title>NBRP : Genome information of microbial organism related human and environment.</title>
        <authorList>
            <person name="Hattori M."/>
            <person name="Oshima K."/>
            <person name="Inaba H."/>
            <person name="Suda W."/>
            <person name="Sakamoto M."/>
            <person name="Iino T."/>
            <person name="Kitahara M."/>
            <person name="Oshida Y."/>
            <person name="Iida T."/>
            <person name="Kudo T."/>
            <person name="Itoh T."/>
            <person name="Ohkuma M."/>
        </authorList>
    </citation>
    <scope>NUCLEOTIDE SEQUENCE [LARGE SCALE GENOMIC DNA]</scope>
    <source>
        <strain evidence="15 16">Q-1</strain>
    </source>
</reference>
<keyword evidence="7" id="KW-0406">Ion transport</keyword>
<evidence type="ECO:0000256" key="11">
    <source>
        <dbReference type="PROSITE-ProRule" id="PRU01360"/>
    </source>
</evidence>
<dbReference type="InterPro" id="IPR036942">
    <property type="entry name" value="Beta-barrel_TonB_sf"/>
</dbReference>
<keyword evidence="2 11" id="KW-0813">Transport</keyword>
<keyword evidence="4" id="KW-0410">Iron transport</keyword>
<gene>
    <name evidence="15" type="ORF">JCM17846_28110</name>
</gene>
<proteinExistence type="inferred from homology"/>
<organism evidence="15 16">
    <name type="scientific">Iodidimonas nitroreducens</name>
    <dbReference type="NCBI Taxonomy" id="1236968"/>
    <lineage>
        <taxon>Bacteria</taxon>
        <taxon>Pseudomonadati</taxon>
        <taxon>Pseudomonadota</taxon>
        <taxon>Alphaproteobacteria</taxon>
        <taxon>Iodidimonadales</taxon>
        <taxon>Iodidimonadaceae</taxon>
        <taxon>Iodidimonas</taxon>
    </lineage>
</organism>
<dbReference type="InterPro" id="IPR039426">
    <property type="entry name" value="TonB-dep_rcpt-like"/>
</dbReference>
<evidence type="ECO:0000256" key="8">
    <source>
        <dbReference type="ARBA" id="ARBA00023077"/>
    </source>
</evidence>
<evidence type="ECO:0000256" key="9">
    <source>
        <dbReference type="ARBA" id="ARBA00023136"/>
    </source>
</evidence>
<evidence type="ECO:0000256" key="3">
    <source>
        <dbReference type="ARBA" id="ARBA00022452"/>
    </source>
</evidence>
<dbReference type="Pfam" id="PF07715">
    <property type="entry name" value="Plug"/>
    <property type="match status" value="1"/>
</dbReference>
<keyword evidence="10 11" id="KW-0998">Cell outer membrane</keyword>
<evidence type="ECO:0000256" key="7">
    <source>
        <dbReference type="ARBA" id="ARBA00023065"/>
    </source>
</evidence>
<comment type="caution">
    <text evidence="15">The sequence shown here is derived from an EMBL/GenBank/DDBJ whole genome shotgun (WGS) entry which is preliminary data.</text>
</comment>
<keyword evidence="3 11" id="KW-1134">Transmembrane beta strand</keyword>
<keyword evidence="8 12" id="KW-0798">TonB box</keyword>
<keyword evidence="9 11" id="KW-0472">Membrane</keyword>
<dbReference type="PANTHER" id="PTHR32552">
    <property type="entry name" value="FERRICHROME IRON RECEPTOR-RELATED"/>
    <property type="match status" value="1"/>
</dbReference>
<dbReference type="RefSeq" id="WP_042086853.1">
    <property type="nucleotide sequence ID" value="NZ_BKCN01000018.1"/>
</dbReference>